<organism evidence="1 2">
    <name type="scientific">Candidatus Spyradenecus faecavium</name>
    <dbReference type="NCBI Taxonomy" id="2840947"/>
    <lineage>
        <taxon>Bacteria</taxon>
        <taxon>Pseudomonadati</taxon>
        <taxon>Lentisphaerota</taxon>
        <taxon>Lentisphaeria</taxon>
        <taxon>Lentisphaerales</taxon>
        <taxon>Lentisphaeraceae</taxon>
        <taxon>Lentisphaeraceae incertae sedis</taxon>
        <taxon>Candidatus Spyradenecus</taxon>
    </lineage>
</organism>
<reference evidence="1" key="2">
    <citation type="journal article" date="2021" name="PeerJ">
        <title>Extensive microbial diversity within the chicken gut microbiome revealed by metagenomics and culture.</title>
        <authorList>
            <person name="Gilroy R."/>
            <person name="Ravi A."/>
            <person name="Getino M."/>
            <person name="Pursley I."/>
            <person name="Horton D.L."/>
            <person name="Alikhan N.F."/>
            <person name="Baker D."/>
            <person name="Gharbi K."/>
            <person name="Hall N."/>
            <person name="Watson M."/>
            <person name="Adriaenssens E.M."/>
            <person name="Foster-Nyarko E."/>
            <person name="Jarju S."/>
            <person name="Secka A."/>
            <person name="Antonio M."/>
            <person name="Oren A."/>
            <person name="Chaudhuri R.R."/>
            <person name="La Ragione R."/>
            <person name="Hildebrand F."/>
            <person name="Pallen M.J."/>
        </authorList>
    </citation>
    <scope>NUCLEOTIDE SEQUENCE</scope>
    <source>
        <strain evidence="1">35461</strain>
    </source>
</reference>
<dbReference type="Proteomes" id="UP000886845">
    <property type="component" value="Unassembled WGS sequence"/>
</dbReference>
<proteinExistence type="predicted"/>
<comment type="caution">
    <text evidence="1">The sequence shown here is derived from an EMBL/GenBank/DDBJ whole genome shotgun (WGS) entry which is preliminary data.</text>
</comment>
<accession>A0A9D1NM39</accession>
<evidence type="ECO:0000313" key="1">
    <source>
        <dbReference type="EMBL" id="HIV08631.1"/>
    </source>
</evidence>
<sequence>MPPWASKQLYTGAGGHSPDTAAQALYDEGRIADPTVDAFWEAVRGDIETVSLSKQR</sequence>
<protein>
    <submittedName>
        <fullName evidence="1">Uncharacterized protein</fullName>
    </submittedName>
</protein>
<dbReference type="AlphaFoldDB" id="A0A9D1NM39"/>
<gene>
    <name evidence="1" type="ORF">IAC79_00755</name>
</gene>
<name>A0A9D1NM39_9BACT</name>
<evidence type="ECO:0000313" key="2">
    <source>
        <dbReference type="Proteomes" id="UP000886845"/>
    </source>
</evidence>
<reference evidence="1" key="1">
    <citation type="submission" date="2020-10" db="EMBL/GenBank/DDBJ databases">
        <authorList>
            <person name="Gilroy R."/>
        </authorList>
    </citation>
    <scope>NUCLEOTIDE SEQUENCE</scope>
    <source>
        <strain evidence="1">35461</strain>
    </source>
</reference>
<dbReference type="EMBL" id="DVOR01000026">
    <property type="protein sequence ID" value="HIV08631.1"/>
    <property type="molecule type" value="Genomic_DNA"/>
</dbReference>
<feature type="non-terminal residue" evidence="1">
    <location>
        <position position="56"/>
    </location>
</feature>